<dbReference type="OrthoDB" id="5108561at2"/>
<protein>
    <submittedName>
        <fullName evidence="2">Uncharacterized protein</fullName>
    </submittedName>
</protein>
<dbReference type="RefSeq" id="WP_134503389.1">
    <property type="nucleotide sequence ID" value="NZ_SOEY01000020.1"/>
</dbReference>
<feature type="region of interest" description="Disordered" evidence="1">
    <location>
        <begin position="244"/>
        <end position="284"/>
    </location>
</feature>
<evidence type="ECO:0000313" key="2">
    <source>
        <dbReference type="EMBL" id="TFB72088.1"/>
    </source>
</evidence>
<comment type="caution">
    <text evidence="2">The sequence shown here is derived from an EMBL/GenBank/DDBJ whole genome shotgun (WGS) entry which is preliminary data.</text>
</comment>
<accession>A0A4R8UUE8</accession>
<dbReference type="Proteomes" id="UP000298173">
    <property type="component" value="Unassembled WGS sequence"/>
</dbReference>
<gene>
    <name evidence="2" type="ORF">E3O06_10760</name>
</gene>
<dbReference type="AlphaFoldDB" id="A0A4R8UUE8"/>
<proteinExistence type="predicted"/>
<sequence>MTSNNTSTAFGSPARKRIAVGAVTVMTVGSLLGLGVAGANATPLTADNTSSTSSHAGHDVLASLTKELRADLQGASNAETTKQVSDTLASHPDLFESLPANLQADLTALNAATADQSAATAAQTAAADKIEITALEGGYGVDIQKLAEEIQKDPAHPLAAALRGLLAVDAEQGTDAASAAERIATTISENPALLAQLPEALTADLAEQQALPAAEQAAAAEALLASALEGGYGPEIQKVTEQIQSSLDAKASAEGTADATASAEGADADADADLKVDGEVKADN</sequence>
<evidence type="ECO:0000313" key="3">
    <source>
        <dbReference type="Proteomes" id="UP000298173"/>
    </source>
</evidence>
<evidence type="ECO:0000256" key="1">
    <source>
        <dbReference type="SAM" id="MobiDB-lite"/>
    </source>
</evidence>
<organism evidence="2 3">
    <name type="scientific">Cryobacterium glaciale</name>
    <dbReference type="NCBI Taxonomy" id="1259145"/>
    <lineage>
        <taxon>Bacteria</taxon>
        <taxon>Bacillati</taxon>
        <taxon>Actinomycetota</taxon>
        <taxon>Actinomycetes</taxon>
        <taxon>Micrococcales</taxon>
        <taxon>Microbacteriaceae</taxon>
        <taxon>Cryobacterium</taxon>
    </lineage>
</organism>
<keyword evidence="3" id="KW-1185">Reference proteome</keyword>
<feature type="compositionally biased region" description="Basic and acidic residues" evidence="1">
    <location>
        <begin position="272"/>
        <end position="284"/>
    </location>
</feature>
<feature type="compositionally biased region" description="Low complexity" evidence="1">
    <location>
        <begin position="248"/>
        <end position="265"/>
    </location>
</feature>
<reference evidence="2 3" key="1">
    <citation type="submission" date="2019-03" db="EMBL/GenBank/DDBJ databases">
        <title>Genomics of glacier-inhabiting Cryobacterium strains.</title>
        <authorList>
            <person name="Liu Q."/>
            <person name="Xin Y.-H."/>
        </authorList>
    </citation>
    <scope>NUCLEOTIDE SEQUENCE [LARGE SCALE GENOMIC DNA]</scope>
    <source>
        <strain evidence="2 3">HLT2-23</strain>
    </source>
</reference>
<dbReference type="EMBL" id="SOEY01000020">
    <property type="protein sequence ID" value="TFB72088.1"/>
    <property type="molecule type" value="Genomic_DNA"/>
</dbReference>
<name>A0A4R8UUE8_9MICO</name>